<feature type="region of interest" description="Disordered" evidence="1">
    <location>
        <begin position="119"/>
        <end position="168"/>
    </location>
</feature>
<protein>
    <submittedName>
        <fullName evidence="3">Uncharacterized protein</fullName>
    </submittedName>
</protein>
<evidence type="ECO:0000313" key="4">
    <source>
        <dbReference type="Proteomes" id="UP001055712"/>
    </source>
</evidence>
<reference evidence="3" key="2">
    <citation type="submission" date="2020-11" db="EMBL/GenBank/DDBJ databases">
        <authorList>
            <person name="Cecchin M."/>
            <person name="Marcolungo L."/>
            <person name="Rossato M."/>
            <person name="Girolomoni L."/>
            <person name="Cosentino E."/>
            <person name="Cuine S."/>
            <person name="Li-Beisson Y."/>
            <person name="Delledonne M."/>
            <person name="Ballottari M."/>
        </authorList>
    </citation>
    <scope>NUCLEOTIDE SEQUENCE</scope>
    <source>
        <strain evidence="3">211/11P</strain>
        <tissue evidence="3">Whole cell</tissue>
    </source>
</reference>
<keyword evidence="2" id="KW-1133">Transmembrane helix</keyword>
<name>A0A9D4TIC4_CHLVU</name>
<keyword evidence="4" id="KW-1185">Reference proteome</keyword>
<dbReference type="Proteomes" id="UP001055712">
    <property type="component" value="Unassembled WGS sequence"/>
</dbReference>
<sequence length="168" mass="17065">MSLLLISGADGGNGKGGRSVGTVAYAVGVALMAVVAISLVVFSFLLRRRYRRRAALLAAYQEQQMAALATREAEAMEEAACRAQRAGVVPVVIMQPDGDIILAEKLNSQDGSTIKCAVPPNGSPRSPLSSIAPSPAAAQPGGGFHSSGSGSSGTSRTDDAAPRGVSIV</sequence>
<evidence type="ECO:0000313" key="3">
    <source>
        <dbReference type="EMBL" id="KAI3426200.1"/>
    </source>
</evidence>
<feature type="compositionally biased region" description="Low complexity" evidence="1">
    <location>
        <begin position="146"/>
        <end position="155"/>
    </location>
</feature>
<dbReference type="AlphaFoldDB" id="A0A9D4TIC4"/>
<keyword evidence="2" id="KW-0812">Transmembrane</keyword>
<evidence type="ECO:0000256" key="1">
    <source>
        <dbReference type="SAM" id="MobiDB-lite"/>
    </source>
</evidence>
<comment type="caution">
    <text evidence="3">The sequence shown here is derived from an EMBL/GenBank/DDBJ whole genome shotgun (WGS) entry which is preliminary data.</text>
</comment>
<accession>A0A9D4TIC4</accession>
<keyword evidence="2" id="KW-0472">Membrane</keyword>
<dbReference type="EMBL" id="SIDB01000011">
    <property type="protein sequence ID" value="KAI3426200.1"/>
    <property type="molecule type" value="Genomic_DNA"/>
</dbReference>
<evidence type="ECO:0000256" key="2">
    <source>
        <dbReference type="SAM" id="Phobius"/>
    </source>
</evidence>
<organism evidence="3 4">
    <name type="scientific">Chlorella vulgaris</name>
    <name type="common">Green alga</name>
    <dbReference type="NCBI Taxonomy" id="3077"/>
    <lineage>
        <taxon>Eukaryota</taxon>
        <taxon>Viridiplantae</taxon>
        <taxon>Chlorophyta</taxon>
        <taxon>core chlorophytes</taxon>
        <taxon>Trebouxiophyceae</taxon>
        <taxon>Chlorellales</taxon>
        <taxon>Chlorellaceae</taxon>
        <taxon>Chlorella clade</taxon>
        <taxon>Chlorella</taxon>
    </lineage>
</organism>
<proteinExistence type="predicted"/>
<reference evidence="3" key="1">
    <citation type="journal article" date="2019" name="Plant J.">
        <title>Chlorella vulgaris genome assembly and annotation reveals the molecular basis for metabolic acclimation to high light conditions.</title>
        <authorList>
            <person name="Cecchin M."/>
            <person name="Marcolungo L."/>
            <person name="Rossato M."/>
            <person name="Girolomoni L."/>
            <person name="Cosentino E."/>
            <person name="Cuine S."/>
            <person name="Li-Beisson Y."/>
            <person name="Delledonne M."/>
            <person name="Ballottari M."/>
        </authorList>
    </citation>
    <scope>NUCLEOTIDE SEQUENCE</scope>
    <source>
        <strain evidence="3">211/11P</strain>
    </source>
</reference>
<gene>
    <name evidence="3" type="ORF">D9Q98_008577</name>
</gene>
<feature type="transmembrane region" description="Helical" evidence="2">
    <location>
        <begin position="23"/>
        <end position="46"/>
    </location>
</feature>
<feature type="compositionally biased region" description="Low complexity" evidence="1">
    <location>
        <begin position="123"/>
        <end position="139"/>
    </location>
</feature>